<sequence>MLMIVGDRERSIDQKPESLVYVEGVEAQALFNFLMGCRSCVAPTGALAGIPPTLLSPVAFKGAALGALKVTGVHSHNSLLDKQWFAVLSARDTSYDSDCLLLQQKQTEHMRCESFRSLFQLVRARQCPFFYLCANSFTCLFRAAGIAGVPEMHAILSPTTRGLRAALKDEDVVFSMPLKKEVKGRTSDEGYETLECTHEEGTAKTDSDNEIEAKDEDEETSEWLERMGVTEAEIKRLQSEQAKIQSERWKGAAPLYEADQLKLPRMVRHSVVRVEGESFHSVEMRGPILPHSVHSLTSLLSASNPTFSATFANVNSTKAFSMAKVSNTGAVPSTASVFEKESLSDSGLMSGALEAFCCPSNSFTLDNLKFSDSVYSWTCS</sequence>
<evidence type="ECO:0000256" key="3">
    <source>
        <dbReference type="ARBA" id="ARBA00023242"/>
    </source>
</evidence>
<proteinExistence type="inferred from homology"/>
<dbReference type="GO" id="GO:0005634">
    <property type="term" value="C:nucleus"/>
    <property type="evidence" value="ECO:0007669"/>
    <property type="project" value="UniProtKB-SubCell"/>
</dbReference>
<organism evidence="5 6">
    <name type="scientific">Ladona fulva</name>
    <name type="common">Scarce chaser dragonfly</name>
    <name type="synonym">Libellula fulva</name>
    <dbReference type="NCBI Taxonomy" id="123851"/>
    <lineage>
        <taxon>Eukaryota</taxon>
        <taxon>Metazoa</taxon>
        <taxon>Ecdysozoa</taxon>
        <taxon>Arthropoda</taxon>
        <taxon>Hexapoda</taxon>
        <taxon>Insecta</taxon>
        <taxon>Pterygota</taxon>
        <taxon>Palaeoptera</taxon>
        <taxon>Odonata</taxon>
        <taxon>Epiprocta</taxon>
        <taxon>Anisoptera</taxon>
        <taxon>Libelluloidea</taxon>
        <taxon>Libellulidae</taxon>
        <taxon>Ladona</taxon>
    </lineage>
</organism>
<accession>A0A8K0P5W6</accession>
<keyword evidence="6" id="KW-1185">Reference proteome</keyword>
<dbReference type="GO" id="GO:0033260">
    <property type="term" value="P:nuclear DNA replication"/>
    <property type="evidence" value="ECO:0007669"/>
    <property type="project" value="TreeGrafter"/>
</dbReference>
<reference evidence="5" key="2">
    <citation type="submission" date="2017-10" db="EMBL/GenBank/DDBJ databases">
        <title>Ladona fulva Genome sequencing and assembly.</title>
        <authorList>
            <person name="Murali S."/>
            <person name="Richards S."/>
            <person name="Bandaranaike D."/>
            <person name="Bellair M."/>
            <person name="Blankenburg K."/>
            <person name="Chao H."/>
            <person name="Dinh H."/>
            <person name="Doddapaneni H."/>
            <person name="Dugan-Rocha S."/>
            <person name="Elkadiri S."/>
            <person name="Gnanaolivu R."/>
            <person name="Hernandez B."/>
            <person name="Skinner E."/>
            <person name="Javaid M."/>
            <person name="Lee S."/>
            <person name="Li M."/>
            <person name="Ming W."/>
            <person name="Munidasa M."/>
            <person name="Muniz J."/>
            <person name="Nguyen L."/>
            <person name="Hughes D."/>
            <person name="Osuji N."/>
            <person name="Pu L.-L."/>
            <person name="Puazo M."/>
            <person name="Qu C."/>
            <person name="Quiroz J."/>
            <person name="Raj R."/>
            <person name="Weissenberger G."/>
            <person name="Xin Y."/>
            <person name="Zou X."/>
            <person name="Han Y."/>
            <person name="Worley K."/>
            <person name="Muzny D."/>
            <person name="Gibbs R."/>
        </authorList>
    </citation>
    <scope>NUCLEOTIDE SEQUENCE</scope>
    <source>
        <strain evidence="5">Sampled in the wild</strain>
    </source>
</reference>
<comment type="similarity">
    <text evidence="4">Belongs to the DONSON family.</text>
</comment>
<comment type="subcellular location">
    <subcellularLocation>
        <location evidence="1">Nucleus</location>
    </subcellularLocation>
</comment>
<dbReference type="AlphaFoldDB" id="A0A8K0P5W6"/>
<dbReference type="InterPro" id="IPR024861">
    <property type="entry name" value="Donson"/>
</dbReference>
<evidence type="ECO:0000256" key="2">
    <source>
        <dbReference type="ARBA" id="ARBA00022473"/>
    </source>
</evidence>
<dbReference type="PRINTS" id="PR02064">
    <property type="entry name" value="DONSON"/>
</dbReference>
<reference evidence="5" key="1">
    <citation type="submission" date="2013-04" db="EMBL/GenBank/DDBJ databases">
        <authorList>
            <person name="Qu J."/>
            <person name="Murali S.C."/>
            <person name="Bandaranaike D."/>
            <person name="Bellair M."/>
            <person name="Blankenburg K."/>
            <person name="Chao H."/>
            <person name="Dinh H."/>
            <person name="Doddapaneni H."/>
            <person name="Downs B."/>
            <person name="Dugan-Rocha S."/>
            <person name="Elkadiri S."/>
            <person name="Gnanaolivu R.D."/>
            <person name="Hernandez B."/>
            <person name="Javaid M."/>
            <person name="Jayaseelan J.C."/>
            <person name="Lee S."/>
            <person name="Li M."/>
            <person name="Ming W."/>
            <person name="Munidasa M."/>
            <person name="Muniz J."/>
            <person name="Nguyen L."/>
            <person name="Ongeri F."/>
            <person name="Osuji N."/>
            <person name="Pu L.-L."/>
            <person name="Puazo M."/>
            <person name="Qu C."/>
            <person name="Quiroz J."/>
            <person name="Raj R."/>
            <person name="Weissenberger G."/>
            <person name="Xin Y."/>
            <person name="Zou X."/>
            <person name="Han Y."/>
            <person name="Richards S."/>
            <person name="Worley K."/>
            <person name="Muzny D."/>
            <person name="Gibbs R."/>
        </authorList>
    </citation>
    <scope>NUCLEOTIDE SEQUENCE</scope>
    <source>
        <strain evidence="5">Sampled in the wild</strain>
    </source>
</reference>
<comment type="caution">
    <text evidence="5">The sequence shown here is derived from an EMBL/GenBank/DDBJ whole genome shotgun (WGS) entry which is preliminary data.</text>
</comment>
<evidence type="ECO:0000256" key="4">
    <source>
        <dbReference type="ARBA" id="ARBA00025806"/>
    </source>
</evidence>
<evidence type="ECO:0000313" key="6">
    <source>
        <dbReference type="Proteomes" id="UP000792457"/>
    </source>
</evidence>
<keyword evidence="2" id="KW-0217">Developmental protein</keyword>
<keyword evidence="3" id="KW-0539">Nucleus</keyword>
<dbReference type="EMBL" id="KZ309125">
    <property type="protein sequence ID" value="KAG8237110.1"/>
    <property type="molecule type" value="Genomic_DNA"/>
</dbReference>
<evidence type="ECO:0000256" key="1">
    <source>
        <dbReference type="ARBA" id="ARBA00004123"/>
    </source>
</evidence>
<protein>
    <submittedName>
        <fullName evidence="5">Uncharacterized protein</fullName>
    </submittedName>
</protein>
<gene>
    <name evidence="5" type="ORF">J437_LFUL008162</name>
</gene>
<evidence type="ECO:0000313" key="5">
    <source>
        <dbReference type="EMBL" id="KAG8237110.1"/>
    </source>
</evidence>
<dbReference type="PANTHER" id="PTHR12972:SF0">
    <property type="entry name" value="PROTEIN DOWNSTREAM NEIGHBOR OF SON"/>
    <property type="match status" value="1"/>
</dbReference>
<name>A0A8K0P5W6_LADFU</name>
<dbReference type="PANTHER" id="PTHR12972">
    <property type="entry name" value="DOWNSTREAM NEIGHBOR OF SON"/>
    <property type="match status" value="1"/>
</dbReference>
<dbReference type="OrthoDB" id="534063at2759"/>
<dbReference type="Proteomes" id="UP000792457">
    <property type="component" value="Unassembled WGS sequence"/>
</dbReference>